<keyword evidence="3 8" id="KW-0812">Transmembrane</keyword>
<evidence type="ECO:0000256" key="7">
    <source>
        <dbReference type="SAM" id="MobiDB-lite"/>
    </source>
</evidence>
<protein>
    <submittedName>
        <fullName evidence="12">LANO_0D04610g1_1</fullName>
    </submittedName>
</protein>
<evidence type="ECO:0000313" key="12">
    <source>
        <dbReference type="EMBL" id="SCU89365.1"/>
    </source>
</evidence>
<comment type="subcellular location">
    <subcellularLocation>
        <location evidence="1">Membrane</location>
        <topology evidence="1">Multi-pass membrane protein</topology>
    </subcellularLocation>
</comment>
<feature type="transmembrane region" description="Helical" evidence="8">
    <location>
        <begin position="371"/>
        <end position="392"/>
    </location>
</feature>
<dbReference type="GO" id="GO:0005794">
    <property type="term" value="C:Golgi apparatus"/>
    <property type="evidence" value="ECO:0007669"/>
    <property type="project" value="TreeGrafter"/>
</dbReference>
<evidence type="ECO:0000313" key="13">
    <source>
        <dbReference type="Proteomes" id="UP000189911"/>
    </source>
</evidence>
<evidence type="ECO:0000259" key="10">
    <source>
        <dbReference type="Pfam" id="PF06814"/>
    </source>
</evidence>
<comment type="similarity">
    <text evidence="2">Belongs to the LU7TM family.</text>
</comment>
<keyword evidence="13" id="KW-1185">Reference proteome</keyword>
<feature type="signal peptide" evidence="9">
    <location>
        <begin position="1"/>
        <end position="19"/>
    </location>
</feature>
<dbReference type="EMBL" id="LT598448">
    <property type="protein sequence ID" value="SCU89365.1"/>
    <property type="molecule type" value="Genomic_DNA"/>
</dbReference>
<feature type="transmembrane region" description="Helical" evidence="8">
    <location>
        <begin position="412"/>
        <end position="429"/>
    </location>
</feature>
<name>A0A1G4JGB9_9SACH</name>
<dbReference type="InterPro" id="IPR053937">
    <property type="entry name" value="GOST_TM"/>
</dbReference>
<feature type="transmembrane region" description="Helical" evidence="8">
    <location>
        <begin position="219"/>
        <end position="238"/>
    </location>
</feature>
<feature type="region of interest" description="Disordered" evidence="7">
    <location>
        <begin position="462"/>
        <end position="495"/>
    </location>
</feature>
<dbReference type="InterPro" id="IPR009637">
    <property type="entry name" value="GPR107/GPR108-like"/>
</dbReference>
<dbReference type="Proteomes" id="UP000189911">
    <property type="component" value="Chromosome D"/>
</dbReference>
<dbReference type="GO" id="GO:0005829">
    <property type="term" value="C:cytosol"/>
    <property type="evidence" value="ECO:0007669"/>
    <property type="project" value="GOC"/>
</dbReference>
<evidence type="ECO:0000256" key="2">
    <source>
        <dbReference type="ARBA" id="ARBA00007883"/>
    </source>
</evidence>
<feature type="domain" description="GOST seven transmembrane" evidence="10">
    <location>
        <begin position="184"/>
        <end position="435"/>
    </location>
</feature>
<dbReference type="InterPro" id="IPR053938">
    <property type="entry name" value="PTM1-like_N"/>
</dbReference>
<feature type="transmembrane region" description="Helical" evidence="8">
    <location>
        <begin position="253"/>
        <end position="282"/>
    </location>
</feature>
<dbReference type="GO" id="GO:0016020">
    <property type="term" value="C:membrane"/>
    <property type="evidence" value="ECO:0007669"/>
    <property type="project" value="UniProtKB-SubCell"/>
</dbReference>
<dbReference type="PANTHER" id="PTHR21229">
    <property type="entry name" value="LUNG SEVEN TRANSMEMBRANE RECEPTOR"/>
    <property type="match status" value="1"/>
</dbReference>
<dbReference type="GO" id="GO:0042147">
    <property type="term" value="P:retrograde transport, endosome to Golgi"/>
    <property type="evidence" value="ECO:0007669"/>
    <property type="project" value="TreeGrafter"/>
</dbReference>
<organism evidence="12 13">
    <name type="scientific">Lachancea nothofagi CBS 11611</name>
    <dbReference type="NCBI Taxonomy" id="1266666"/>
    <lineage>
        <taxon>Eukaryota</taxon>
        <taxon>Fungi</taxon>
        <taxon>Dikarya</taxon>
        <taxon>Ascomycota</taxon>
        <taxon>Saccharomycotina</taxon>
        <taxon>Saccharomycetes</taxon>
        <taxon>Saccharomycetales</taxon>
        <taxon>Saccharomycetaceae</taxon>
        <taxon>Lachancea</taxon>
    </lineage>
</organism>
<evidence type="ECO:0000259" key="11">
    <source>
        <dbReference type="Pfam" id="PF21902"/>
    </source>
</evidence>
<reference evidence="13" key="1">
    <citation type="submission" date="2016-03" db="EMBL/GenBank/DDBJ databases">
        <authorList>
            <person name="Devillers Hugo."/>
        </authorList>
    </citation>
    <scope>NUCLEOTIDE SEQUENCE [LARGE SCALE GENOMIC DNA]</scope>
</reference>
<accession>A0A1G4JGB9</accession>
<keyword evidence="6 8" id="KW-0472">Membrane</keyword>
<feature type="transmembrane region" description="Helical" evidence="8">
    <location>
        <begin position="187"/>
        <end position="207"/>
    </location>
</feature>
<keyword evidence="4 9" id="KW-0732">Signal</keyword>
<feature type="transmembrane region" description="Helical" evidence="8">
    <location>
        <begin position="320"/>
        <end position="342"/>
    </location>
</feature>
<dbReference type="OrthoDB" id="19932at2759"/>
<dbReference type="Pfam" id="PF21902">
    <property type="entry name" value="PTM1-like_N"/>
    <property type="match status" value="1"/>
</dbReference>
<evidence type="ECO:0000256" key="6">
    <source>
        <dbReference type="ARBA" id="ARBA00023136"/>
    </source>
</evidence>
<keyword evidence="5 8" id="KW-1133">Transmembrane helix</keyword>
<dbReference type="Pfam" id="PF06814">
    <property type="entry name" value="GOST_TM"/>
    <property type="match status" value="1"/>
</dbReference>
<evidence type="ECO:0000256" key="3">
    <source>
        <dbReference type="ARBA" id="ARBA00022692"/>
    </source>
</evidence>
<gene>
    <name evidence="12" type="ORF">LANO_0D04610G</name>
</gene>
<evidence type="ECO:0000256" key="4">
    <source>
        <dbReference type="ARBA" id="ARBA00022729"/>
    </source>
</evidence>
<feature type="transmembrane region" description="Helical" evidence="8">
    <location>
        <begin position="294"/>
        <end position="314"/>
    </location>
</feature>
<evidence type="ECO:0000256" key="8">
    <source>
        <dbReference type="SAM" id="Phobius"/>
    </source>
</evidence>
<proteinExistence type="inferred from homology"/>
<feature type="chain" id="PRO_5009236025" evidence="9">
    <location>
        <begin position="20"/>
        <end position="495"/>
    </location>
</feature>
<sequence>MQFHVPFLSLWLWGTVAWANKVAISDEDYQVCSGMYSRDDWSGKIDPYISFNLKDISDTDGLSVVIFEFKDYEHLGVDVDSTKIYICDDYAIVSGACNETNKNEYIVQNVIIDPITNENETLSASVMTFYQTETGLHDAKYPVKNTGYYCVVATTSQSDSNAKFSAVVNFRNAFGQLPAAEINNLPLYGLMAIFYVVAMALYSFAFWKHKNELLPLQKYLLAFFAFLTVEQIFIWAYYDIKNEKGNTAGTKVYMVFVSILTSVKTSFSFFLLLVIALGYGVVYPKLNKKLMRRCQLFAIVNFVISVAYLIQNYLTNPETVTLWPLATLVPLALTMLGFYFWILRSMSQTLRYLQEQRQVVKLKMYKRLLSTIYFSLFVLFAGIVLSSIVFIGMNSIEMVEQHWRTRFFFVDFWPSLVYYFVFVIVAFIWRPTDTSYMLACSQQLPTDPENVADFDLDDLQSLEGPSAHIDDDLNFSDDEEPPRRNSSSQRPDKKP</sequence>
<evidence type="ECO:0000256" key="5">
    <source>
        <dbReference type="ARBA" id="ARBA00022989"/>
    </source>
</evidence>
<dbReference type="AlphaFoldDB" id="A0A1G4JGB9"/>
<feature type="domain" description="PTM1-like N-terminal" evidence="11">
    <location>
        <begin position="29"/>
        <end position="172"/>
    </location>
</feature>
<dbReference type="PANTHER" id="PTHR21229:SF1">
    <property type="entry name" value="GH17801P"/>
    <property type="match status" value="1"/>
</dbReference>
<evidence type="ECO:0000256" key="9">
    <source>
        <dbReference type="SAM" id="SignalP"/>
    </source>
</evidence>
<evidence type="ECO:0000256" key="1">
    <source>
        <dbReference type="ARBA" id="ARBA00004141"/>
    </source>
</evidence>